<evidence type="ECO:0000313" key="1">
    <source>
        <dbReference type="Proteomes" id="UP000887575"/>
    </source>
</evidence>
<dbReference type="AlphaFoldDB" id="A0AAF3J2Y9"/>
<keyword evidence="1" id="KW-1185">Reference proteome</keyword>
<organism evidence="1 2">
    <name type="scientific">Mesorhabditis belari</name>
    <dbReference type="NCBI Taxonomy" id="2138241"/>
    <lineage>
        <taxon>Eukaryota</taxon>
        <taxon>Metazoa</taxon>
        <taxon>Ecdysozoa</taxon>
        <taxon>Nematoda</taxon>
        <taxon>Chromadorea</taxon>
        <taxon>Rhabditida</taxon>
        <taxon>Rhabditina</taxon>
        <taxon>Rhabditomorpha</taxon>
        <taxon>Rhabditoidea</taxon>
        <taxon>Rhabditidae</taxon>
        <taxon>Mesorhabditinae</taxon>
        <taxon>Mesorhabditis</taxon>
    </lineage>
</organism>
<proteinExistence type="predicted"/>
<evidence type="ECO:0000313" key="2">
    <source>
        <dbReference type="WBParaSite" id="MBELARI_LOCUS12936"/>
    </source>
</evidence>
<reference evidence="2" key="1">
    <citation type="submission" date="2024-02" db="UniProtKB">
        <authorList>
            <consortium name="WormBaseParasite"/>
        </authorList>
    </citation>
    <scope>IDENTIFICATION</scope>
</reference>
<protein>
    <submittedName>
        <fullName evidence="2">Uncharacterized protein</fullName>
    </submittedName>
</protein>
<dbReference type="Proteomes" id="UP000887575">
    <property type="component" value="Unassembled WGS sequence"/>
</dbReference>
<sequence length="164" mass="18797">MEATSTHVSWRYKYILALQMHRLPPRQPRHSSFEGTHRRDLFGFHNNTADNSLKTPNLCVLSLNKDNSNSLSFASLNTSALEPGEVVTMKSKDPQVIFFEQCKSGFLGMSTPSTRQRFGFDGYPIGFGGNYRYRNYRRPPPMQPSSLPPQWMADASRRLFFSQI</sequence>
<accession>A0AAF3J2Y9</accession>
<name>A0AAF3J2Y9_9BILA</name>
<dbReference type="WBParaSite" id="MBELARI_LOCUS12936">
    <property type="protein sequence ID" value="MBELARI_LOCUS12936"/>
    <property type="gene ID" value="MBELARI_LOCUS12936"/>
</dbReference>